<dbReference type="SFLD" id="SFLDS00029">
    <property type="entry name" value="Radical_SAM"/>
    <property type="match status" value="1"/>
</dbReference>
<dbReference type="RefSeq" id="WP_012002986.1">
    <property type="nucleotide sequence ID" value="NC_009828.1"/>
</dbReference>
<keyword evidence="2" id="KW-0004">4Fe-4S</keyword>
<evidence type="ECO:0000256" key="4">
    <source>
        <dbReference type="ARBA" id="ARBA00022723"/>
    </source>
</evidence>
<dbReference type="SFLD" id="SFLDG01082">
    <property type="entry name" value="B12-binding_domain_containing"/>
    <property type="match status" value="1"/>
</dbReference>
<evidence type="ECO:0000256" key="5">
    <source>
        <dbReference type="ARBA" id="ARBA00023004"/>
    </source>
</evidence>
<dbReference type="InterPro" id="IPR023404">
    <property type="entry name" value="rSAM_horseshoe"/>
</dbReference>
<reference evidence="8 9" key="2">
    <citation type="journal article" date="2009" name="Proc. Natl. Acad. Sci. U.S.A.">
        <title>On the chimeric nature, thermophilic origin, and phylogenetic placement of the Thermotogales.</title>
        <authorList>
            <person name="Zhaxybayeva O."/>
            <person name="Swithers K.S."/>
            <person name="Lapierre P."/>
            <person name="Fournier G.P."/>
            <person name="Bickhart D.M."/>
            <person name="DeBoy R.T."/>
            <person name="Nelson K.E."/>
            <person name="Nesbo C.L."/>
            <person name="Doolittle W.F."/>
            <person name="Gogarten J.P."/>
            <person name="Noll K.M."/>
        </authorList>
    </citation>
    <scope>NUCLEOTIDE SEQUENCE [LARGE SCALE GENOMIC DNA]</scope>
    <source>
        <strain evidence="9">ATCC BAA-301 / DSM 14385 / NBRC 107922 / TMO</strain>
    </source>
</reference>
<organism evidence="8 9">
    <name type="scientific">Pseudothermotoga lettingae (strain ATCC BAA-301 / DSM 14385 / NBRC 107922 / TMO)</name>
    <name type="common">Thermotoga lettingae</name>
    <dbReference type="NCBI Taxonomy" id="416591"/>
    <lineage>
        <taxon>Bacteria</taxon>
        <taxon>Thermotogati</taxon>
        <taxon>Thermotogota</taxon>
        <taxon>Thermotogae</taxon>
        <taxon>Thermotogales</taxon>
        <taxon>Thermotogaceae</taxon>
        <taxon>Pseudothermotoga</taxon>
    </lineage>
</organism>
<dbReference type="Pfam" id="PF16199">
    <property type="entry name" value="Radical_SAM_C"/>
    <property type="match status" value="1"/>
</dbReference>
<keyword evidence="4" id="KW-0479">Metal-binding</keyword>
<feature type="domain" description="Radical SAM core" evidence="7">
    <location>
        <begin position="13"/>
        <end position="251"/>
    </location>
</feature>
<dbReference type="GO" id="GO:0046872">
    <property type="term" value="F:metal ion binding"/>
    <property type="evidence" value="ECO:0007669"/>
    <property type="project" value="UniProtKB-KW"/>
</dbReference>
<keyword evidence="5" id="KW-0408">Iron</keyword>
<dbReference type="EMBL" id="CP000812">
    <property type="protein sequence ID" value="ABV33505.1"/>
    <property type="molecule type" value="Genomic_DNA"/>
</dbReference>
<dbReference type="PANTHER" id="PTHR11135">
    <property type="entry name" value="HISTONE ACETYLTRANSFERASE-RELATED"/>
    <property type="match status" value="1"/>
</dbReference>
<dbReference type="NCBIfam" id="TIGR01212">
    <property type="entry name" value="TIGR01212 family radical SAM protein"/>
    <property type="match status" value="1"/>
</dbReference>
<dbReference type="InterPro" id="IPR005911">
    <property type="entry name" value="YhcC-like"/>
</dbReference>
<dbReference type="PROSITE" id="PS51918">
    <property type="entry name" value="RADICAL_SAM"/>
    <property type="match status" value="1"/>
</dbReference>
<dbReference type="OrthoDB" id="9801689at2"/>
<dbReference type="Proteomes" id="UP000002016">
    <property type="component" value="Chromosome"/>
</dbReference>
<dbReference type="GO" id="GO:0051539">
    <property type="term" value="F:4 iron, 4 sulfur cluster binding"/>
    <property type="evidence" value="ECO:0007669"/>
    <property type="project" value="UniProtKB-KW"/>
</dbReference>
<dbReference type="AlphaFoldDB" id="A8F5S1"/>
<evidence type="ECO:0000256" key="6">
    <source>
        <dbReference type="ARBA" id="ARBA00023014"/>
    </source>
</evidence>
<proteinExistence type="predicted"/>
<name>A8F5S1_PSELT</name>
<evidence type="ECO:0000256" key="3">
    <source>
        <dbReference type="ARBA" id="ARBA00022691"/>
    </source>
</evidence>
<dbReference type="InterPro" id="IPR058240">
    <property type="entry name" value="rSAM_sf"/>
</dbReference>
<evidence type="ECO:0000256" key="1">
    <source>
        <dbReference type="ARBA" id="ARBA00001966"/>
    </source>
</evidence>
<protein>
    <submittedName>
        <fullName evidence="8">Conserved hypothetical radical SAM protein</fullName>
    </submittedName>
</protein>
<gene>
    <name evidence="8" type="ordered locus">Tlet_0939</name>
</gene>
<dbReference type="PANTHER" id="PTHR11135:SF1">
    <property type="entry name" value="PROTEIN YHCC"/>
    <property type="match status" value="1"/>
</dbReference>
<keyword evidence="6" id="KW-0411">Iron-sulfur</keyword>
<dbReference type="InterPro" id="IPR039661">
    <property type="entry name" value="ELP3"/>
</dbReference>
<dbReference type="Pfam" id="PF04055">
    <property type="entry name" value="Radical_SAM"/>
    <property type="match status" value="1"/>
</dbReference>
<dbReference type="InterPro" id="IPR007197">
    <property type="entry name" value="rSAM"/>
</dbReference>
<accession>A8F5S1</accession>
<dbReference type="InterPro" id="IPR032432">
    <property type="entry name" value="Radical_SAM_C"/>
</dbReference>
<dbReference type="SFLD" id="SFLDG01091">
    <property type="entry name" value="uncharacterized_CHP01210-like"/>
    <property type="match status" value="1"/>
</dbReference>
<evidence type="ECO:0000259" key="7">
    <source>
        <dbReference type="PROSITE" id="PS51918"/>
    </source>
</evidence>
<dbReference type="KEGG" id="tle:Tlet_0939"/>
<evidence type="ECO:0000313" key="9">
    <source>
        <dbReference type="Proteomes" id="UP000002016"/>
    </source>
</evidence>
<comment type="cofactor">
    <cofactor evidence="1">
        <name>[4Fe-4S] cluster</name>
        <dbReference type="ChEBI" id="CHEBI:49883"/>
    </cofactor>
</comment>
<dbReference type="STRING" id="416591.Tlet_0939"/>
<keyword evidence="9" id="KW-1185">Reference proteome</keyword>
<reference evidence="8 9" key="1">
    <citation type="submission" date="2007-08" db="EMBL/GenBank/DDBJ databases">
        <title>Complete sequence of Thermotoga lettingae TMO.</title>
        <authorList>
            <consortium name="US DOE Joint Genome Institute"/>
            <person name="Copeland A."/>
            <person name="Lucas S."/>
            <person name="Lapidus A."/>
            <person name="Barry K."/>
            <person name="Glavina del Rio T."/>
            <person name="Dalin E."/>
            <person name="Tice H."/>
            <person name="Pitluck S."/>
            <person name="Foster B."/>
            <person name="Bruce D."/>
            <person name="Schmutz J."/>
            <person name="Larimer F."/>
            <person name="Land M."/>
            <person name="Hauser L."/>
            <person name="Kyrpides N."/>
            <person name="Mikhailova N."/>
            <person name="Nelson K."/>
            <person name="Gogarten J.P."/>
            <person name="Noll K."/>
            <person name="Richardson P."/>
        </authorList>
    </citation>
    <scope>NUCLEOTIDE SEQUENCE [LARGE SCALE GENOMIC DNA]</scope>
    <source>
        <strain evidence="9">ATCC BAA-301 / DSM 14385 / NBRC 107922 / TMO</strain>
    </source>
</reference>
<dbReference type="HOGENOM" id="CLU_060920_0_0_0"/>
<dbReference type="InterPro" id="IPR006638">
    <property type="entry name" value="Elp3/MiaA/NifB-like_rSAM"/>
</dbReference>
<dbReference type="SUPFAM" id="SSF102114">
    <property type="entry name" value="Radical SAM enzymes"/>
    <property type="match status" value="1"/>
</dbReference>
<dbReference type="GO" id="GO:0003824">
    <property type="term" value="F:catalytic activity"/>
    <property type="evidence" value="ECO:0007669"/>
    <property type="project" value="InterPro"/>
</dbReference>
<evidence type="ECO:0000313" key="8">
    <source>
        <dbReference type="EMBL" id="ABV33505.1"/>
    </source>
</evidence>
<sequence>MDRYRKLSVYLKERYGTRVHRLIIDGGFSCPNREKGKPCIFCDPAGSGFNAYHGLSIRDQVLKQKERATQKYKAKKFIAYFQAFTNTYAPLHVLREKYEQAIVDESIVQLSISTRPDCIPNEVLELLENFKKKVDVSIELGLQTINSKTLRIIQRGHGIAEFVDAVLRAKMHNIEIVVHVIVDLPWDDLEDVIDTARTLSYLGVNGVKLHSLYVVRNTPLENIFINREVDFIGFKEYKDRVVAFLENLSPHVVIHRLASDPPRNMVVYGNWGMSKIQIVNEIEKELEMRDTFQGKRWAK</sequence>
<dbReference type="SMART" id="SM00729">
    <property type="entry name" value="Elp3"/>
    <property type="match status" value="1"/>
</dbReference>
<evidence type="ECO:0000256" key="2">
    <source>
        <dbReference type="ARBA" id="ARBA00022485"/>
    </source>
</evidence>
<keyword evidence="3" id="KW-0949">S-adenosyl-L-methionine</keyword>
<dbReference type="eggNOG" id="COG1242">
    <property type="taxonomic scope" value="Bacteria"/>
</dbReference>
<dbReference type="SFLD" id="SFLDG01086">
    <property type="entry name" value="elongater_protein-like"/>
    <property type="match status" value="1"/>
</dbReference>
<dbReference type="Gene3D" id="3.80.30.20">
    <property type="entry name" value="tm_1862 like domain"/>
    <property type="match status" value="1"/>
</dbReference>